<dbReference type="EMBL" id="GADI01006284">
    <property type="protein sequence ID" value="JAA67524.1"/>
    <property type="molecule type" value="mRNA"/>
</dbReference>
<keyword evidence="1" id="KW-0645">Protease</keyword>
<reference evidence="1" key="1">
    <citation type="submission" date="2012-12" db="EMBL/GenBank/DDBJ databases">
        <title>Identification and characterization of a phenylalanine ammonia-lyase gene family in Isatis indigotica Fort.</title>
        <authorList>
            <person name="Liu Q."/>
            <person name="Chen J."/>
            <person name="Zhou X."/>
            <person name="Di P."/>
            <person name="Xiao Y."/>
            <person name="Xuan H."/>
            <person name="Zhang L."/>
            <person name="Chen W."/>
        </authorList>
    </citation>
    <scope>NUCLEOTIDE SEQUENCE</scope>
    <source>
        <tissue evidence="1">Salivary gland</tissue>
    </source>
</reference>
<proteinExistence type="evidence at transcript level"/>
<accession>A0A0K8RAK5</accession>
<protein>
    <submittedName>
        <fullName evidence="1">Putative prolylcarboxypeptidase</fullName>
    </submittedName>
</protein>
<organism evidence="1">
    <name type="scientific">Ixodes ricinus</name>
    <name type="common">Common tick</name>
    <name type="synonym">Acarus ricinus</name>
    <dbReference type="NCBI Taxonomy" id="34613"/>
    <lineage>
        <taxon>Eukaryota</taxon>
        <taxon>Metazoa</taxon>
        <taxon>Ecdysozoa</taxon>
        <taxon>Arthropoda</taxon>
        <taxon>Chelicerata</taxon>
        <taxon>Arachnida</taxon>
        <taxon>Acari</taxon>
        <taxon>Parasitiformes</taxon>
        <taxon>Ixodida</taxon>
        <taxon>Ixodoidea</taxon>
        <taxon>Ixodidae</taxon>
        <taxon>Ixodinae</taxon>
        <taxon>Ixodes</taxon>
    </lineage>
</organism>
<name>A0A0K8RAK5_IXORI</name>
<keyword evidence="1" id="KW-0121">Carboxypeptidase</keyword>
<sequence length="191" mass="21079">MFDAAEYVLSSEYECRLVDVGVRPTSPHYFAATFSMIQGIVENMSVFPLLHIGMTYFVARLDVPTAGVKRSGTVGRIVAVGLAGVILEHADGLVNSVEKRLVVREVLLKKLARLLDGVSRNRPKKLVGVRVVHHGEVGVDVHKPVPEHRVVAGGEWLTQTELFFQSLGTFLCCRLVPHDFERCSDRTSALV</sequence>
<dbReference type="AlphaFoldDB" id="A0A0K8RAK5"/>
<evidence type="ECO:0000313" key="1">
    <source>
        <dbReference type="EMBL" id="JAA67524.1"/>
    </source>
</evidence>
<keyword evidence="1" id="KW-0378">Hydrolase</keyword>
<dbReference type="GO" id="GO:0004180">
    <property type="term" value="F:carboxypeptidase activity"/>
    <property type="evidence" value="ECO:0007669"/>
    <property type="project" value="UniProtKB-KW"/>
</dbReference>